<evidence type="ECO:0000313" key="2">
    <source>
        <dbReference type="EMBL" id="KGJ95268.1"/>
    </source>
</evidence>
<sequence length="338" mass="38572" precursor="true">MMPDLPFALFKKFHLPLSIAALLLCISQTQAQQLSFRKTQVGQEYHFQYQWLDYTKAKQTMSFNLNQEGLFERFRSFKTYQKSYAQKTILKRIKKKMQQTPIQGVQIFYRQQQDSFFIEAKGSDSSKVAEAYQTLALLEKEVRQQYFEDNYYQAFTNHDQVTGIKVDHVRIANDSVLDLKPLKPLILEHVSIKNIRKVTNYVLGFVQSIPYNPLESRLTSSGAGFNPPLQLLWENQGDCDSKMTLTASLLRALMPRIDMALIYIEGHAFIGINIQGEPGEVTITHNNVNYLLAEPTGPALLPLGTIAPESELAINQGHYIAQDYHEVLSAQKAETSVK</sequence>
<evidence type="ECO:0008006" key="4">
    <source>
        <dbReference type="Google" id="ProtNLM"/>
    </source>
</evidence>
<organism evidence="2 3">
    <name type="scientific">Colwellia psychrerythraea</name>
    <name type="common">Vibrio psychroerythus</name>
    <dbReference type="NCBI Taxonomy" id="28229"/>
    <lineage>
        <taxon>Bacteria</taxon>
        <taxon>Pseudomonadati</taxon>
        <taxon>Pseudomonadota</taxon>
        <taxon>Gammaproteobacteria</taxon>
        <taxon>Alteromonadales</taxon>
        <taxon>Colwelliaceae</taxon>
        <taxon>Colwellia</taxon>
    </lineage>
</organism>
<evidence type="ECO:0000256" key="1">
    <source>
        <dbReference type="SAM" id="SignalP"/>
    </source>
</evidence>
<feature type="signal peptide" evidence="1">
    <location>
        <begin position="1"/>
        <end position="31"/>
    </location>
</feature>
<feature type="chain" id="PRO_5001957747" description="Transglutaminase domain-containing protein" evidence="1">
    <location>
        <begin position="32"/>
        <end position="338"/>
    </location>
</feature>
<name>A0A099L074_COLPS</name>
<gene>
    <name evidence="2" type="ORF">ND2E_1050</name>
</gene>
<dbReference type="EMBL" id="JQED01000003">
    <property type="protein sequence ID" value="KGJ95268.1"/>
    <property type="molecule type" value="Genomic_DNA"/>
</dbReference>
<dbReference type="AlphaFoldDB" id="A0A099L074"/>
<dbReference type="Proteomes" id="UP000029843">
    <property type="component" value="Unassembled WGS sequence"/>
</dbReference>
<proteinExistence type="predicted"/>
<dbReference type="PATRIC" id="fig|28229.4.peg.36"/>
<accession>A0A099L074</accession>
<comment type="caution">
    <text evidence="2">The sequence shown here is derived from an EMBL/GenBank/DDBJ whole genome shotgun (WGS) entry which is preliminary data.</text>
</comment>
<protein>
    <recommendedName>
        <fullName evidence="4">Transglutaminase domain-containing protein</fullName>
    </recommendedName>
</protein>
<keyword evidence="1" id="KW-0732">Signal</keyword>
<reference evidence="2 3" key="1">
    <citation type="submission" date="2014-08" db="EMBL/GenBank/DDBJ databases">
        <title>Genomic and Phenotypic Diversity of Colwellia psychrerythraea strains from Disparate Marine Basins.</title>
        <authorList>
            <person name="Techtmann S.M."/>
            <person name="Stelling S.C."/>
            <person name="Utturkar S.M."/>
            <person name="Alshibli N."/>
            <person name="Harris A."/>
            <person name="Brown S.D."/>
            <person name="Hazen T.C."/>
        </authorList>
    </citation>
    <scope>NUCLEOTIDE SEQUENCE [LARGE SCALE GENOMIC DNA]</scope>
    <source>
        <strain evidence="2 3">ND2E</strain>
    </source>
</reference>
<evidence type="ECO:0000313" key="3">
    <source>
        <dbReference type="Proteomes" id="UP000029843"/>
    </source>
</evidence>